<dbReference type="Pfam" id="PF03466">
    <property type="entry name" value="LysR_substrate"/>
    <property type="match status" value="1"/>
</dbReference>
<name>A0A1I3Q574_9PSED</name>
<evidence type="ECO:0000313" key="7">
    <source>
        <dbReference type="Proteomes" id="UP000243606"/>
    </source>
</evidence>
<dbReference type="Pfam" id="PF00126">
    <property type="entry name" value="HTH_1"/>
    <property type="match status" value="1"/>
</dbReference>
<organism evidence="6 7">
    <name type="scientific">Pseudomonas guineae</name>
    <dbReference type="NCBI Taxonomy" id="425504"/>
    <lineage>
        <taxon>Bacteria</taxon>
        <taxon>Pseudomonadati</taxon>
        <taxon>Pseudomonadota</taxon>
        <taxon>Gammaproteobacteria</taxon>
        <taxon>Pseudomonadales</taxon>
        <taxon>Pseudomonadaceae</taxon>
        <taxon>Pseudomonas</taxon>
    </lineage>
</organism>
<evidence type="ECO:0000313" key="6">
    <source>
        <dbReference type="EMBL" id="SFJ28567.1"/>
    </source>
</evidence>
<proteinExistence type="inferred from homology"/>
<dbReference type="Gene3D" id="1.10.10.10">
    <property type="entry name" value="Winged helix-like DNA-binding domain superfamily/Winged helix DNA-binding domain"/>
    <property type="match status" value="1"/>
</dbReference>
<dbReference type="GO" id="GO:0003700">
    <property type="term" value="F:DNA-binding transcription factor activity"/>
    <property type="evidence" value="ECO:0007669"/>
    <property type="project" value="InterPro"/>
</dbReference>
<evidence type="ECO:0000259" key="5">
    <source>
        <dbReference type="PROSITE" id="PS50931"/>
    </source>
</evidence>
<dbReference type="AlphaFoldDB" id="A0A1I3Q574"/>
<accession>A0A1I3Q574</accession>
<keyword evidence="4" id="KW-0804">Transcription</keyword>
<dbReference type="EMBL" id="FOQL01000007">
    <property type="protein sequence ID" value="SFJ28567.1"/>
    <property type="molecule type" value="Genomic_DNA"/>
</dbReference>
<dbReference type="InterPro" id="IPR005119">
    <property type="entry name" value="LysR_subst-bd"/>
</dbReference>
<keyword evidence="3 6" id="KW-0238">DNA-binding</keyword>
<dbReference type="PROSITE" id="PS50931">
    <property type="entry name" value="HTH_LYSR"/>
    <property type="match status" value="1"/>
</dbReference>
<dbReference type="Proteomes" id="UP000243606">
    <property type="component" value="Unassembled WGS sequence"/>
</dbReference>
<keyword evidence="2" id="KW-0805">Transcription regulation</keyword>
<dbReference type="OrthoDB" id="5526340at2"/>
<dbReference type="GO" id="GO:0006351">
    <property type="term" value="P:DNA-templated transcription"/>
    <property type="evidence" value="ECO:0007669"/>
    <property type="project" value="TreeGrafter"/>
</dbReference>
<feature type="domain" description="HTH lysR-type" evidence="5">
    <location>
        <begin position="9"/>
        <end position="66"/>
    </location>
</feature>
<evidence type="ECO:0000256" key="2">
    <source>
        <dbReference type="ARBA" id="ARBA00023015"/>
    </source>
</evidence>
<dbReference type="GO" id="GO:0043565">
    <property type="term" value="F:sequence-specific DNA binding"/>
    <property type="evidence" value="ECO:0007669"/>
    <property type="project" value="TreeGrafter"/>
</dbReference>
<dbReference type="InterPro" id="IPR036390">
    <property type="entry name" value="WH_DNA-bd_sf"/>
</dbReference>
<protein>
    <submittedName>
        <fullName evidence="6">DNA-binding transcriptional regulator, LysR family</fullName>
    </submittedName>
</protein>
<evidence type="ECO:0000256" key="4">
    <source>
        <dbReference type="ARBA" id="ARBA00023163"/>
    </source>
</evidence>
<keyword evidence="7" id="KW-1185">Reference proteome</keyword>
<reference evidence="7" key="1">
    <citation type="submission" date="2016-10" db="EMBL/GenBank/DDBJ databases">
        <authorList>
            <person name="Varghese N."/>
            <person name="Submissions S."/>
        </authorList>
    </citation>
    <scope>NUCLEOTIDE SEQUENCE [LARGE SCALE GENOMIC DNA]</scope>
    <source>
        <strain evidence="7">LMG 24016</strain>
    </source>
</reference>
<gene>
    <name evidence="6" type="ORF">SAMN05216206_3851</name>
</gene>
<dbReference type="InterPro" id="IPR000847">
    <property type="entry name" value="LysR_HTH_N"/>
</dbReference>
<comment type="similarity">
    <text evidence="1">Belongs to the LysR transcriptional regulatory family.</text>
</comment>
<dbReference type="Gene3D" id="3.40.190.10">
    <property type="entry name" value="Periplasmic binding protein-like II"/>
    <property type="match status" value="2"/>
</dbReference>
<sequence>MSGRFRQLPPLDTLIAFESVARLGSFTRAADELCVTQSAVSKQVRTLEQALGVALFIRGARGVELSTAGGLYHQDVVPALQRIQVSGQRISSTHNPNTVSVLATHAVSQFWLFPRLLSFNALHPEITIHIHASNEIMPFMVPDHDLAILYGAGDWPSLEATALIPEVIYPVACAGVLGSEVQTLEELAGLPLIQLASSWDCIEWRDWFAHFDIAYQSPKSDPTFNQLTLTYAAIQEGRGVGLAWAFMAQEAISKGELVRVTDFCVETGLAEFVVHDRARPMSVATTLFRDWLIEGAATRVGPPPHSQV</sequence>
<evidence type="ECO:0000256" key="1">
    <source>
        <dbReference type="ARBA" id="ARBA00009437"/>
    </source>
</evidence>
<dbReference type="FunFam" id="1.10.10.10:FF:000001">
    <property type="entry name" value="LysR family transcriptional regulator"/>
    <property type="match status" value="1"/>
</dbReference>
<dbReference type="InterPro" id="IPR058163">
    <property type="entry name" value="LysR-type_TF_proteobact-type"/>
</dbReference>
<dbReference type="PANTHER" id="PTHR30537">
    <property type="entry name" value="HTH-TYPE TRANSCRIPTIONAL REGULATOR"/>
    <property type="match status" value="1"/>
</dbReference>
<evidence type="ECO:0000256" key="3">
    <source>
        <dbReference type="ARBA" id="ARBA00023125"/>
    </source>
</evidence>
<dbReference type="SUPFAM" id="SSF53850">
    <property type="entry name" value="Periplasmic binding protein-like II"/>
    <property type="match status" value="1"/>
</dbReference>
<dbReference type="STRING" id="425504.SAMN05216206_3851"/>
<dbReference type="PRINTS" id="PR00039">
    <property type="entry name" value="HTHLYSR"/>
</dbReference>
<dbReference type="SUPFAM" id="SSF46785">
    <property type="entry name" value="Winged helix' DNA-binding domain"/>
    <property type="match status" value="1"/>
</dbReference>
<dbReference type="PANTHER" id="PTHR30537:SF79">
    <property type="entry name" value="TRANSCRIPTIONAL REGULATOR-RELATED"/>
    <property type="match status" value="1"/>
</dbReference>
<dbReference type="InterPro" id="IPR036388">
    <property type="entry name" value="WH-like_DNA-bd_sf"/>
</dbReference>